<dbReference type="EMBL" id="CM042013">
    <property type="protein sequence ID" value="KAI3738276.1"/>
    <property type="molecule type" value="Genomic_DNA"/>
</dbReference>
<comment type="caution">
    <text evidence="1">The sequence shown here is derived from an EMBL/GenBank/DDBJ whole genome shotgun (WGS) entry which is preliminary data.</text>
</comment>
<proteinExistence type="predicted"/>
<reference evidence="2" key="1">
    <citation type="journal article" date="2022" name="Mol. Ecol. Resour.">
        <title>The genomes of chicory, endive, great burdock and yacon provide insights into Asteraceae palaeo-polyploidization history and plant inulin production.</title>
        <authorList>
            <person name="Fan W."/>
            <person name="Wang S."/>
            <person name="Wang H."/>
            <person name="Wang A."/>
            <person name="Jiang F."/>
            <person name="Liu H."/>
            <person name="Zhao H."/>
            <person name="Xu D."/>
            <person name="Zhang Y."/>
        </authorList>
    </citation>
    <scope>NUCLEOTIDE SEQUENCE [LARGE SCALE GENOMIC DNA]</scope>
    <source>
        <strain evidence="2">cv. Punajuju</strain>
    </source>
</reference>
<keyword evidence="2" id="KW-1185">Reference proteome</keyword>
<protein>
    <submittedName>
        <fullName evidence="1">Uncharacterized protein</fullName>
    </submittedName>
</protein>
<evidence type="ECO:0000313" key="2">
    <source>
        <dbReference type="Proteomes" id="UP001055811"/>
    </source>
</evidence>
<accession>A0ACB9CVM2</accession>
<reference evidence="1 2" key="2">
    <citation type="journal article" date="2022" name="Mol. Ecol. Resour.">
        <title>The genomes of chicory, endive, great burdock and yacon provide insights into Asteraceae paleo-polyploidization history and plant inulin production.</title>
        <authorList>
            <person name="Fan W."/>
            <person name="Wang S."/>
            <person name="Wang H."/>
            <person name="Wang A."/>
            <person name="Jiang F."/>
            <person name="Liu H."/>
            <person name="Zhao H."/>
            <person name="Xu D."/>
            <person name="Zhang Y."/>
        </authorList>
    </citation>
    <scope>NUCLEOTIDE SEQUENCE [LARGE SCALE GENOMIC DNA]</scope>
    <source>
        <strain evidence="2">cv. Punajuju</strain>
        <tissue evidence="1">Leaves</tissue>
    </source>
</reference>
<dbReference type="Proteomes" id="UP001055811">
    <property type="component" value="Linkage Group LG05"/>
</dbReference>
<gene>
    <name evidence="1" type="ORF">L2E82_28299</name>
</gene>
<organism evidence="1 2">
    <name type="scientific">Cichorium intybus</name>
    <name type="common">Chicory</name>
    <dbReference type="NCBI Taxonomy" id="13427"/>
    <lineage>
        <taxon>Eukaryota</taxon>
        <taxon>Viridiplantae</taxon>
        <taxon>Streptophyta</taxon>
        <taxon>Embryophyta</taxon>
        <taxon>Tracheophyta</taxon>
        <taxon>Spermatophyta</taxon>
        <taxon>Magnoliopsida</taxon>
        <taxon>eudicotyledons</taxon>
        <taxon>Gunneridae</taxon>
        <taxon>Pentapetalae</taxon>
        <taxon>asterids</taxon>
        <taxon>campanulids</taxon>
        <taxon>Asterales</taxon>
        <taxon>Asteraceae</taxon>
        <taxon>Cichorioideae</taxon>
        <taxon>Cichorieae</taxon>
        <taxon>Cichoriinae</taxon>
        <taxon>Cichorium</taxon>
    </lineage>
</organism>
<name>A0ACB9CVM2_CICIN</name>
<evidence type="ECO:0000313" key="1">
    <source>
        <dbReference type="EMBL" id="KAI3738276.1"/>
    </source>
</evidence>
<sequence length="311" mass="33935">MDDSSRFNPLFQWQPSSPIPIFQPPVLSSSSLISPTPFAENHLFTPPTPTITNFFAPSHMLPTLPPPESTRTTFFTPSQIPPPPSHMSTFFAPSQIYSPSPPPPSIITTLVAPSHISQSPPPPLYKSTFFAPPITSKPPLSTTYSHPLVAPSFVQPTQILPPLSPPNTVTTTTTRKRCRKSKDRKIDDRGLRIRLSAPCASRLFKLTNDLHFKTHGQTVRWLLQQSEHAIIAATGTGTIPASFSTSSEPTNRLHHPTPCSGPDMMSSTSYIPRSAPAPNMIMPQQPLHAAGGYRGRATSIDGEFRLPPNAV</sequence>